<feature type="compositionally biased region" description="Basic and acidic residues" evidence="3">
    <location>
        <begin position="307"/>
        <end position="316"/>
    </location>
</feature>
<dbReference type="InterPro" id="IPR020843">
    <property type="entry name" value="ER"/>
</dbReference>
<name>A0A370HGP7_9HYPH</name>
<evidence type="ECO:0000256" key="1">
    <source>
        <dbReference type="ARBA" id="ARBA00022857"/>
    </source>
</evidence>
<protein>
    <submittedName>
        <fullName evidence="5">NADPH2:quinone reductase</fullName>
    </submittedName>
</protein>
<dbReference type="PROSITE" id="PS01162">
    <property type="entry name" value="QOR_ZETA_CRYSTAL"/>
    <property type="match status" value="1"/>
</dbReference>
<dbReference type="PANTHER" id="PTHR48106">
    <property type="entry name" value="QUINONE OXIDOREDUCTASE PIG3-RELATED"/>
    <property type="match status" value="1"/>
</dbReference>
<dbReference type="CDD" id="cd05286">
    <property type="entry name" value="QOR2"/>
    <property type="match status" value="1"/>
</dbReference>
<dbReference type="AlphaFoldDB" id="A0A370HGP7"/>
<gene>
    <name evidence="5" type="ORF">DES45_108162</name>
</gene>
<dbReference type="SUPFAM" id="SSF50129">
    <property type="entry name" value="GroES-like"/>
    <property type="match status" value="1"/>
</dbReference>
<dbReference type="Pfam" id="PF00107">
    <property type="entry name" value="ADH_zinc_N"/>
    <property type="match status" value="1"/>
</dbReference>
<reference evidence="5 6" key="1">
    <citation type="submission" date="2018-07" db="EMBL/GenBank/DDBJ databases">
        <title>Genomic Encyclopedia of Type Strains, Phase IV (KMG-IV): sequencing the most valuable type-strain genomes for metagenomic binning, comparative biology and taxonomic classification.</title>
        <authorList>
            <person name="Goeker M."/>
        </authorList>
    </citation>
    <scope>NUCLEOTIDE SEQUENCE [LARGE SCALE GENOMIC DNA]</scope>
    <source>
        <strain evidence="5 6">DSM 14364</strain>
    </source>
</reference>
<dbReference type="InterPro" id="IPR047618">
    <property type="entry name" value="QOR-like"/>
</dbReference>
<organism evidence="5 6">
    <name type="scientific">Microvirga subterranea</name>
    <dbReference type="NCBI Taxonomy" id="186651"/>
    <lineage>
        <taxon>Bacteria</taxon>
        <taxon>Pseudomonadati</taxon>
        <taxon>Pseudomonadota</taxon>
        <taxon>Alphaproteobacteria</taxon>
        <taxon>Hyphomicrobiales</taxon>
        <taxon>Methylobacteriaceae</taxon>
        <taxon>Microvirga</taxon>
    </lineage>
</organism>
<dbReference type="Pfam" id="PF08240">
    <property type="entry name" value="ADH_N"/>
    <property type="match status" value="1"/>
</dbReference>
<accession>A0A370HGP7</accession>
<dbReference type="GO" id="GO:0035925">
    <property type="term" value="F:mRNA 3'-UTR AU-rich region binding"/>
    <property type="evidence" value="ECO:0007669"/>
    <property type="project" value="TreeGrafter"/>
</dbReference>
<dbReference type="GO" id="GO:0008270">
    <property type="term" value="F:zinc ion binding"/>
    <property type="evidence" value="ECO:0007669"/>
    <property type="project" value="InterPro"/>
</dbReference>
<keyword evidence="2" id="KW-0560">Oxidoreductase</keyword>
<dbReference type="InterPro" id="IPR036291">
    <property type="entry name" value="NAD(P)-bd_dom_sf"/>
</dbReference>
<dbReference type="GO" id="GO:0005829">
    <property type="term" value="C:cytosol"/>
    <property type="evidence" value="ECO:0007669"/>
    <property type="project" value="TreeGrafter"/>
</dbReference>
<dbReference type="InterPro" id="IPR011032">
    <property type="entry name" value="GroES-like_sf"/>
</dbReference>
<dbReference type="EMBL" id="QQBB01000008">
    <property type="protein sequence ID" value="RDI56813.1"/>
    <property type="molecule type" value="Genomic_DNA"/>
</dbReference>
<dbReference type="GO" id="GO:0003960">
    <property type="term" value="F:quinone reductase (NADPH) activity"/>
    <property type="evidence" value="ECO:0007669"/>
    <property type="project" value="InterPro"/>
</dbReference>
<dbReference type="InterPro" id="IPR013154">
    <property type="entry name" value="ADH-like_N"/>
</dbReference>
<evidence type="ECO:0000256" key="2">
    <source>
        <dbReference type="ARBA" id="ARBA00023002"/>
    </source>
</evidence>
<dbReference type="OrthoDB" id="9805883at2"/>
<dbReference type="SMART" id="SM00829">
    <property type="entry name" value="PKS_ER"/>
    <property type="match status" value="1"/>
</dbReference>
<sequence length="325" mass="34205">MKAHAIRIEQQGGADVLQLQEVEIGSPGPREVLIRQTACGLNFLDVYHRSGAYPLPMPSGIGSEAAGVVEAVGSEVASLRVGDRVAYQGGAPGAYADHRVMSPDRLVKVPDGASNEQAAAVLLKGMTVEYLLNRCVSLQPNDFALMYAAAGGVGLLAGQWAKHLGVRLIGVAAGHEKCERALANGYFAVIDRTREDVLSRVKEITGGKGVPVVFDSIGRATFETSIDSLAPRGVFVSFGATSGPPPPVEASLLQKKGSLYFTRPTLVHYASSPEDYAASAAAVFDLVAKGVLRPSIGQRYPLSEAAQAHRDLEEGRTSGSTILIP</sequence>
<evidence type="ECO:0000256" key="3">
    <source>
        <dbReference type="SAM" id="MobiDB-lite"/>
    </source>
</evidence>
<evidence type="ECO:0000313" key="6">
    <source>
        <dbReference type="Proteomes" id="UP000254925"/>
    </source>
</evidence>
<comment type="caution">
    <text evidence="5">The sequence shown here is derived from an EMBL/GenBank/DDBJ whole genome shotgun (WGS) entry which is preliminary data.</text>
</comment>
<evidence type="ECO:0000259" key="4">
    <source>
        <dbReference type="SMART" id="SM00829"/>
    </source>
</evidence>
<dbReference type="SUPFAM" id="SSF51735">
    <property type="entry name" value="NAD(P)-binding Rossmann-fold domains"/>
    <property type="match status" value="1"/>
</dbReference>
<dbReference type="PANTHER" id="PTHR48106:SF13">
    <property type="entry name" value="QUINONE OXIDOREDUCTASE-RELATED"/>
    <property type="match status" value="1"/>
</dbReference>
<dbReference type="Gene3D" id="3.40.50.720">
    <property type="entry name" value="NAD(P)-binding Rossmann-like Domain"/>
    <property type="match status" value="1"/>
</dbReference>
<keyword evidence="6" id="KW-1185">Reference proteome</keyword>
<feature type="region of interest" description="Disordered" evidence="3">
    <location>
        <begin position="306"/>
        <end position="325"/>
    </location>
</feature>
<evidence type="ECO:0000313" key="5">
    <source>
        <dbReference type="EMBL" id="RDI56813.1"/>
    </source>
</evidence>
<dbReference type="InterPro" id="IPR013149">
    <property type="entry name" value="ADH-like_C"/>
</dbReference>
<feature type="domain" description="Enoyl reductase (ER)" evidence="4">
    <location>
        <begin position="12"/>
        <end position="323"/>
    </location>
</feature>
<keyword evidence="1" id="KW-0521">NADP</keyword>
<dbReference type="InterPro" id="IPR002364">
    <property type="entry name" value="Quin_OxRdtase/zeta-crystal_CS"/>
</dbReference>
<dbReference type="Proteomes" id="UP000254925">
    <property type="component" value="Unassembled WGS sequence"/>
</dbReference>
<dbReference type="FunFam" id="3.40.50.720:FF:000053">
    <property type="entry name" value="Quinone oxidoreductase 1"/>
    <property type="match status" value="1"/>
</dbReference>
<dbReference type="Gene3D" id="3.90.180.10">
    <property type="entry name" value="Medium-chain alcohol dehydrogenases, catalytic domain"/>
    <property type="match status" value="1"/>
</dbReference>
<proteinExistence type="predicted"/>
<dbReference type="GO" id="GO:0070402">
    <property type="term" value="F:NADPH binding"/>
    <property type="evidence" value="ECO:0007669"/>
    <property type="project" value="TreeGrafter"/>
</dbReference>